<dbReference type="EMBL" id="CAEZWJ010000045">
    <property type="protein sequence ID" value="CAB4660145.1"/>
    <property type="molecule type" value="Genomic_DNA"/>
</dbReference>
<accession>A0A6J6J8W7</accession>
<organism evidence="1">
    <name type="scientific">freshwater metagenome</name>
    <dbReference type="NCBI Taxonomy" id="449393"/>
    <lineage>
        <taxon>unclassified sequences</taxon>
        <taxon>metagenomes</taxon>
        <taxon>ecological metagenomes</taxon>
    </lineage>
</organism>
<evidence type="ECO:0000313" key="2">
    <source>
        <dbReference type="EMBL" id="CAB4660145.1"/>
    </source>
</evidence>
<name>A0A6J6J8W7_9ZZZZ</name>
<dbReference type="AlphaFoldDB" id="A0A6J6J8W7"/>
<protein>
    <submittedName>
        <fullName evidence="1">Unannotated protein</fullName>
    </submittedName>
</protein>
<gene>
    <name evidence="1" type="ORF">UFOPK2086_00464</name>
    <name evidence="2" type="ORF">UFOPK2214_01182</name>
</gene>
<sequence length="150" mass="16925">MIFVKKITLLALLSLSACSIPESTSTTTTTDPNVENCSTMVGIWNDYLFTTNWIVDVWNENVNGVRDSTSLLLELGEIQDKFLNLDIQLDSLESKLAPNSQLAEPILRMKEITEDPTTFISQYLNPEIKNIRNGFRSHRETTLALVEDVC</sequence>
<reference evidence="1" key="1">
    <citation type="submission" date="2020-05" db="EMBL/GenBank/DDBJ databases">
        <authorList>
            <person name="Chiriac C."/>
            <person name="Salcher M."/>
            <person name="Ghai R."/>
            <person name="Kavagutti S V."/>
        </authorList>
    </citation>
    <scope>NUCLEOTIDE SEQUENCE</scope>
</reference>
<proteinExistence type="predicted"/>
<dbReference type="EMBL" id="CAEZVQ010000040">
    <property type="protein sequence ID" value="CAB4633015.1"/>
    <property type="molecule type" value="Genomic_DNA"/>
</dbReference>
<dbReference type="PROSITE" id="PS51257">
    <property type="entry name" value="PROKAR_LIPOPROTEIN"/>
    <property type="match status" value="1"/>
</dbReference>
<evidence type="ECO:0000313" key="1">
    <source>
        <dbReference type="EMBL" id="CAB4633015.1"/>
    </source>
</evidence>